<dbReference type="PANTHER" id="PTHR30212">
    <property type="entry name" value="PROTEIN YIIM"/>
    <property type="match status" value="1"/>
</dbReference>
<dbReference type="EMBL" id="JBHRSA010000012">
    <property type="protein sequence ID" value="MFC3039431.1"/>
    <property type="molecule type" value="Genomic_DNA"/>
</dbReference>
<gene>
    <name evidence="2" type="ORF">ACFOGI_04145</name>
</gene>
<keyword evidence="3" id="KW-1185">Reference proteome</keyword>
<dbReference type="InterPro" id="IPR052353">
    <property type="entry name" value="Benzoxazolinone_Detox_Enz"/>
</dbReference>
<dbReference type="Gene3D" id="2.40.33.20">
    <property type="entry name" value="PK beta-barrel domain-like"/>
    <property type="match status" value="1"/>
</dbReference>
<dbReference type="PROSITE" id="PS51340">
    <property type="entry name" value="MOSC"/>
    <property type="match status" value="1"/>
</dbReference>
<evidence type="ECO:0000259" key="1">
    <source>
        <dbReference type="PROSITE" id="PS51340"/>
    </source>
</evidence>
<name>A0ABV7CSS3_9BACI</name>
<dbReference type="RefSeq" id="WP_390268852.1">
    <property type="nucleotide sequence ID" value="NZ_JBHRSA010000012.1"/>
</dbReference>
<organism evidence="2 3">
    <name type="scientific">Virgibacillus xinjiangensis</name>
    <dbReference type="NCBI Taxonomy" id="393090"/>
    <lineage>
        <taxon>Bacteria</taxon>
        <taxon>Bacillati</taxon>
        <taxon>Bacillota</taxon>
        <taxon>Bacilli</taxon>
        <taxon>Bacillales</taxon>
        <taxon>Bacillaceae</taxon>
        <taxon>Virgibacillus</taxon>
    </lineage>
</organism>
<evidence type="ECO:0000313" key="3">
    <source>
        <dbReference type="Proteomes" id="UP001595279"/>
    </source>
</evidence>
<feature type="domain" description="MOSC" evidence="1">
    <location>
        <begin position="31"/>
        <end position="166"/>
    </location>
</feature>
<accession>A0ABV7CSS3</accession>
<dbReference type="Pfam" id="PF03473">
    <property type="entry name" value="MOSC"/>
    <property type="match status" value="1"/>
</dbReference>
<dbReference type="SUPFAM" id="SSF50800">
    <property type="entry name" value="PK beta-barrel domain-like"/>
    <property type="match status" value="1"/>
</dbReference>
<comment type="caution">
    <text evidence="2">The sequence shown here is derived from an EMBL/GenBank/DDBJ whole genome shotgun (WGS) entry which is preliminary data.</text>
</comment>
<reference evidence="3" key="1">
    <citation type="journal article" date="2019" name="Int. J. Syst. Evol. Microbiol.">
        <title>The Global Catalogue of Microorganisms (GCM) 10K type strain sequencing project: providing services to taxonomists for standard genome sequencing and annotation.</title>
        <authorList>
            <consortium name="The Broad Institute Genomics Platform"/>
            <consortium name="The Broad Institute Genome Sequencing Center for Infectious Disease"/>
            <person name="Wu L."/>
            <person name="Ma J."/>
        </authorList>
    </citation>
    <scope>NUCLEOTIDE SEQUENCE [LARGE SCALE GENOMIC DNA]</scope>
    <source>
        <strain evidence="3">KCTC 13128</strain>
    </source>
</reference>
<dbReference type="InterPro" id="IPR005302">
    <property type="entry name" value="MoCF_Sase_C"/>
</dbReference>
<evidence type="ECO:0000313" key="2">
    <source>
        <dbReference type="EMBL" id="MFC3039431.1"/>
    </source>
</evidence>
<sequence>MEAWTEKVLVGRVKTAGIPADKPWESGMFKEDSSVRLWLGAVGLEGDEVADKKNHGGPEKAAFAYPSGHYSYWRENLELNGIEAGAMGENFAVKGLYEGDVCIGDTYAMGEAVVQVSQPRKPCWKPGRRFGRRDFALRIQETGRTGWYFRVLQEGLVGSGDSLVLQERPHPQWSVEVCNQLMFSKEPDWGLVEELITCPLLADTWKEPLEKKWRKQVQLEG</sequence>
<dbReference type="Proteomes" id="UP001595279">
    <property type="component" value="Unassembled WGS sequence"/>
</dbReference>
<proteinExistence type="predicted"/>
<dbReference type="PANTHER" id="PTHR30212:SF2">
    <property type="entry name" value="PROTEIN YIIM"/>
    <property type="match status" value="1"/>
</dbReference>
<protein>
    <submittedName>
        <fullName evidence="2">MOSC domain-containing protein</fullName>
    </submittedName>
</protein>
<dbReference type="InterPro" id="IPR011037">
    <property type="entry name" value="Pyrv_Knase-like_insert_dom_sf"/>
</dbReference>